<evidence type="ECO:0000313" key="4">
    <source>
        <dbReference type="EMBL" id="MBM0243393.1"/>
    </source>
</evidence>
<dbReference type="InterPro" id="IPR002514">
    <property type="entry name" value="Transposase_8"/>
</dbReference>
<feature type="domain" description="Integrase catalytic" evidence="3">
    <location>
        <begin position="233"/>
        <end position="396"/>
    </location>
</feature>
<dbReference type="InterPro" id="IPR036388">
    <property type="entry name" value="WH-like_DNA-bd_sf"/>
</dbReference>
<dbReference type="Pfam" id="PF01527">
    <property type="entry name" value="HTH_Tnp_1"/>
    <property type="match status" value="1"/>
</dbReference>
<accession>A0ABS1Y4T2</accession>
<protein>
    <submittedName>
        <fullName evidence="4">IS3 family transposase</fullName>
    </submittedName>
</protein>
<dbReference type="InterPro" id="IPR012337">
    <property type="entry name" value="RNaseH-like_sf"/>
</dbReference>
<evidence type="ECO:0000313" key="5">
    <source>
        <dbReference type="Proteomes" id="UP001518680"/>
    </source>
</evidence>
<dbReference type="EMBL" id="JAACBX020000001">
    <property type="protein sequence ID" value="MBM0243393.1"/>
    <property type="molecule type" value="Genomic_DNA"/>
</dbReference>
<dbReference type="SUPFAM" id="SSF46689">
    <property type="entry name" value="Homeodomain-like"/>
    <property type="match status" value="1"/>
</dbReference>
<dbReference type="Gene3D" id="3.30.420.10">
    <property type="entry name" value="Ribonuclease H-like superfamily/Ribonuclease H"/>
    <property type="match status" value="1"/>
</dbReference>
<sequence>MPKKFDQDAKDRVVRLVEDRILAENISTQEACKIVAPKLGVSWHTARQWTQAARREGRVVERLPEDLAAENARLRRENQELRDTNELLKAASAFFAFGTRPKTSEMIRFIDEHRNRFSVEFICQTLNIHREGGFITSRGYRQSKARGLSARSLRDAALIEYISEIHADNYGVYGIRKMWHALRRQGIDIGREQTARLMRSAGLSGKGKGRAPITTRKPKGPDLRPDLVNREFKAPGPNRLWVADITYVRTRKGFVYTAFVTDAYSRRIVGWTLSYSMRTEALPLQALNQAIVCAKETTGLIHHSDHGSQYVSVVYNERLAQHGIAASTGTVGDSYDNALAENVNGSYKNELIHTRTWNDVVDVEIATFEWVNWWNESRLHQSLGYRTPAEVEAEFWEHHPSREIMEIKANA</sequence>
<organism evidence="4 5">
    <name type="scientific">Corynebacterium macginleyi</name>
    <dbReference type="NCBI Taxonomy" id="38290"/>
    <lineage>
        <taxon>Bacteria</taxon>
        <taxon>Bacillati</taxon>
        <taxon>Actinomycetota</taxon>
        <taxon>Actinomycetes</taxon>
        <taxon>Mycobacteriales</taxon>
        <taxon>Corynebacteriaceae</taxon>
        <taxon>Corynebacterium</taxon>
    </lineage>
</organism>
<dbReference type="PROSITE" id="PS50994">
    <property type="entry name" value="INTEGRASE"/>
    <property type="match status" value="1"/>
</dbReference>
<gene>
    <name evidence="4" type="ORF">GWO63_003675</name>
</gene>
<evidence type="ECO:0000256" key="2">
    <source>
        <dbReference type="SAM" id="MobiDB-lite"/>
    </source>
</evidence>
<dbReference type="InterPro" id="IPR009057">
    <property type="entry name" value="Homeodomain-like_sf"/>
</dbReference>
<evidence type="ECO:0000259" key="3">
    <source>
        <dbReference type="PROSITE" id="PS50994"/>
    </source>
</evidence>
<proteinExistence type="predicted"/>
<dbReference type="RefSeq" id="WP_200449317.1">
    <property type="nucleotide sequence ID" value="NZ_JAACBX020000001.1"/>
</dbReference>
<dbReference type="SUPFAM" id="SSF53098">
    <property type="entry name" value="Ribonuclease H-like"/>
    <property type="match status" value="1"/>
</dbReference>
<dbReference type="PANTHER" id="PTHR46889">
    <property type="entry name" value="TRANSPOSASE INSF FOR INSERTION SEQUENCE IS3B-RELATED"/>
    <property type="match status" value="1"/>
</dbReference>
<dbReference type="InterPro" id="IPR050900">
    <property type="entry name" value="Transposase_IS3/IS150/IS904"/>
</dbReference>
<dbReference type="PANTHER" id="PTHR46889:SF4">
    <property type="entry name" value="TRANSPOSASE INSO FOR INSERTION SEQUENCE ELEMENT IS911B-RELATED"/>
    <property type="match status" value="1"/>
</dbReference>
<dbReference type="NCBIfam" id="NF033516">
    <property type="entry name" value="transpos_IS3"/>
    <property type="match status" value="1"/>
</dbReference>
<reference evidence="4 5" key="1">
    <citation type="submission" date="2021-01" db="EMBL/GenBank/DDBJ databases">
        <title>Complete genome sequences of Corynebacterium macginleyi strains isolated from infectious keratitis.</title>
        <authorList>
            <person name="Sagerfors S."/>
            <person name="Poehlein A."/>
            <person name="Soderquist B."/>
            <person name="Bruggemann H."/>
        </authorList>
    </citation>
    <scope>NUCLEOTIDE SEQUENCE [LARGE SCALE GENOMIC DNA]</scope>
    <source>
        <strain evidence="4 5">12T220</strain>
    </source>
</reference>
<dbReference type="Gene3D" id="1.10.10.10">
    <property type="entry name" value="Winged helix-like DNA-binding domain superfamily/Winged helix DNA-binding domain"/>
    <property type="match status" value="1"/>
</dbReference>
<evidence type="ECO:0000256" key="1">
    <source>
        <dbReference type="ARBA" id="ARBA00002286"/>
    </source>
</evidence>
<name>A0ABS1Y4T2_9CORY</name>
<dbReference type="Pfam" id="PF13276">
    <property type="entry name" value="HTH_21"/>
    <property type="match status" value="1"/>
</dbReference>
<dbReference type="InterPro" id="IPR048020">
    <property type="entry name" value="Transpos_IS3"/>
</dbReference>
<comment type="caution">
    <text evidence="4">The sequence shown here is derived from an EMBL/GenBank/DDBJ whole genome shotgun (WGS) entry which is preliminary data.</text>
</comment>
<dbReference type="InterPro" id="IPR036397">
    <property type="entry name" value="RNaseH_sf"/>
</dbReference>
<dbReference type="InterPro" id="IPR025948">
    <property type="entry name" value="HTH-like_dom"/>
</dbReference>
<dbReference type="InterPro" id="IPR001584">
    <property type="entry name" value="Integrase_cat-core"/>
</dbReference>
<feature type="region of interest" description="Disordered" evidence="2">
    <location>
        <begin position="200"/>
        <end position="225"/>
    </location>
</feature>
<comment type="function">
    <text evidence="1">Involved in the transposition of the insertion sequence.</text>
</comment>
<keyword evidence="5" id="KW-1185">Reference proteome</keyword>
<dbReference type="Pfam" id="PF00665">
    <property type="entry name" value="rve"/>
    <property type="match status" value="1"/>
</dbReference>
<dbReference type="Pfam" id="PF13333">
    <property type="entry name" value="rve_2"/>
    <property type="match status" value="1"/>
</dbReference>
<dbReference type="Proteomes" id="UP001518680">
    <property type="component" value="Unassembled WGS sequence"/>
</dbReference>